<dbReference type="Proteomes" id="UP000076881">
    <property type="component" value="Unassembled WGS sequence"/>
</dbReference>
<gene>
    <name evidence="6" type="ORF">LEL_03650</name>
</gene>
<evidence type="ECO:0000256" key="2">
    <source>
        <dbReference type="ARBA" id="ARBA00022692"/>
    </source>
</evidence>
<dbReference type="GO" id="GO:0032259">
    <property type="term" value="P:methylation"/>
    <property type="evidence" value="ECO:0007669"/>
    <property type="project" value="UniProtKB-KW"/>
</dbReference>
<dbReference type="OrthoDB" id="4862879at2759"/>
<evidence type="ECO:0000313" key="6">
    <source>
        <dbReference type="EMBL" id="OAA80164.1"/>
    </source>
</evidence>
<dbReference type="Gene3D" id="1.20.120.1630">
    <property type="match status" value="1"/>
</dbReference>
<keyword evidence="4 5" id="KW-0472">Membrane</keyword>
<feature type="transmembrane region" description="Helical" evidence="5">
    <location>
        <begin position="153"/>
        <end position="180"/>
    </location>
</feature>
<comment type="similarity">
    <text evidence="5">Belongs to the class VI-like SAM-binding methyltransferase superfamily. Isoprenylcysteine carboxyl methyltransferase family.</text>
</comment>
<comment type="subcellular location">
    <subcellularLocation>
        <location evidence="5">Endoplasmic reticulum membrane</location>
        <topology evidence="5">Multi-pass membrane protein</topology>
    </subcellularLocation>
    <subcellularLocation>
        <location evidence="1">Membrane</location>
        <topology evidence="1">Multi-pass membrane protein</topology>
    </subcellularLocation>
</comment>
<evidence type="ECO:0000313" key="7">
    <source>
        <dbReference type="Proteomes" id="UP000076881"/>
    </source>
</evidence>
<dbReference type="InterPro" id="IPR007269">
    <property type="entry name" value="ICMT_MeTrfase"/>
</dbReference>
<dbReference type="AlphaFoldDB" id="A0A168J9L7"/>
<feature type="transmembrane region" description="Helical" evidence="5">
    <location>
        <begin position="53"/>
        <end position="74"/>
    </location>
</feature>
<accession>A0A168J9L7</accession>
<keyword evidence="3 5" id="KW-1133">Transmembrane helix</keyword>
<keyword evidence="6" id="KW-0808">Transferase</keyword>
<keyword evidence="5 6" id="KW-0489">Methyltransferase</keyword>
<proteinExistence type="inferred from homology"/>
<dbReference type="GO" id="GO:0004671">
    <property type="term" value="F:protein C-terminal S-isoprenylcysteine carboxyl O-methyltransferase activity"/>
    <property type="evidence" value="ECO:0007669"/>
    <property type="project" value="UniProtKB-EC"/>
</dbReference>
<feature type="transmembrane region" description="Helical" evidence="5">
    <location>
        <begin position="94"/>
        <end position="114"/>
    </location>
</feature>
<feature type="transmembrane region" description="Helical" evidence="5">
    <location>
        <begin position="186"/>
        <end position="207"/>
    </location>
</feature>
<name>A0A168J9L7_CORDF</name>
<reference evidence="6 7" key="1">
    <citation type="journal article" date="2016" name="Genome Biol. Evol.">
        <title>Divergent and convergent evolution of fungal pathogenicity.</title>
        <authorList>
            <person name="Shang Y."/>
            <person name="Xiao G."/>
            <person name="Zheng P."/>
            <person name="Cen K."/>
            <person name="Zhan S."/>
            <person name="Wang C."/>
        </authorList>
    </citation>
    <scope>NUCLEOTIDE SEQUENCE [LARGE SCALE GENOMIC DNA]</scope>
    <source>
        <strain evidence="6 7">RCEF 1005</strain>
    </source>
</reference>
<dbReference type="PANTHER" id="PTHR12714:SF9">
    <property type="entry name" value="PROTEIN-S-ISOPRENYLCYSTEINE O-METHYLTRANSFERASE"/>
    <property type="match status" value="1"/>
</dbReference>
<dbReference type="EC" id="2.1.1.100" evidence="5"/>
<evidence type="ECO:0000256" key="4">
    <source>
        <dbReference type="ARBA" id="ARBA00023136"/>
    </source>
</evidence>
<dbReference type="PANTHER" id="PTHR12714">
    <property type="entry name" value="PROTEIN-S ISOPRENYLCYSTEINE O-METHYLTRANSFERASE"/>
    <property type="match status" value="1"/>
</dbReference>
<comment type="catalytic activity">
    <reaction evidence="5">
        <text>[protein]-C-terminal S-[(2E,6E)-farnesyl]-L-cysteine + S-adenosyl-L-methionine = [protein]-C-terminal S-[(2E,6E)-farnesyl]-L-cysteine methyl ester + S-adenosyl-L-homocysteine</text>
        <dbReference type="Rhea" id="RHEA:21672"/>
        <dbReference type="Rhea" id="RHEA-COMP:12125"/>
        <dbReference type="Rhea" id="RHEA-COMP:12126"/>
        <dbReference type="ChEBI" id="CHEBI:57856"/>
        <dbReference type="ChEBI" id="CHEBI:59789"/>
        <dbReference type="ChEBI" id="CHEBI:90510"/>
        <dbReference type="ChEBI" id="CHEBI:90511"/>
        <dbReference type="EC" id="2.1.1.100"/>
    </reaction>
</comment>
<keyword evidence="2 5" id="KW-0812">Transmembrane</keyword>
<evidence type="ECO:0000256" key="1">
    <source>
        <dbReference type="ARBA" id="ARBA00004141"/>
    </source>
</evidence>
<dbReference type="GO" id="GO:0005789">
    <property type="term" value="C:endoplasmic reticulum membrane"/>
    <property type="evidence" value="ECO:0007669"/>
    <property type="project" value="UniProtKB-SubCell"/>
</dbReference>
<dbReference type="STRING" id="1081108.A0A168J9L7"/>
<comment type="caution">
    <text evidence="6">The sequence shown here is derived from an EMBL/GenBank/DDBJ whole genome shotgun (WGS) entry which is preliminary data.</text>
</comment>
<keyword evidence="5" id="KW-0949">S-adenosyl-L-methionine</keyword>
<evidence type="ECO:0000256" key="3">
    <source>
        <dbReference type="ARBA" id="ARBA00022989"/>
    </source>
</evidence>
<keyword evidence="7" id="KW-1185">Reference proteome</keyword>
<protein>
    <recommendedName>
        <fullName evidence="5">Protein-S-isoprenylcysteine O-methyltransferase</fullName>
        <ecNumber evidence="5">2.1.1.100</ecNumber>
    </recommendedName>
</protein>
<sequence>MQEYSIISRLTFSAAVLTSGLLTARALIPPNRISAGRAWGKDYLKASNATSSVLRNVVLVSGLAVYYAALAVSPPAVVAALCPAEGTGQRNPSLFAWNAVTGLSLLFILAGALLRRMAYSHLGRNFTFGLAKPHGLVTSGIYKYMQHPSYTGLALIGAAYYLVFFRFDGAVACFVSSRYWPLVQGWSAVVYAVTGLWLTILLGVRVVQEETMLKELFGKEWEEWHAKTKRFIPGII</sequence>
<organism evidence="6 7">
    <name type="scientific">Akanthomyces lecanii RCEF 1005</name>
    <dbReference type="NCBI Taxonomy" id="1081108"/>
    <lineage>
        <taxon>Eukaryota</taxon>
        <taxon>Fungi</taxon>
        <taxon>Dikarya</taxon>
        <taxon>Ascomycota</taxon>
        <taxon>Pezizomycotina</taxon>
        <taxon>Sordariomycetes</taxon>
        <taxon>Hypocreomycetidae</taxon>
        <taxon>Hypocreales</taxon>
        <taxon>Cordycipitaceae</taxon>
        <taxon>Akanthomyces</taxon>
        <taxon>Cordyceps confragosa</taxon>
    </lineage>
</organism>
<keyword evidence="5" id="KW-0256">Endoplasmic reticulum</keyword>
<dbReference type="EMBL" id="AZHF01000002">
    <property type="protein sequence ID" value="OAA80164.1"/>
    <property type="molecule type" value="Genomic_DNA"/>
</dbReference>
<evidence type="ECO:0000256" key="5">
    <source>
        <dbReference type="RuleBase" id="RU362022"/>
    </source>
</evidence>
<dbReference type="Pfam" id="PF04140">
    <property type="entry name" value="ICMT"/>
    <property type="match status" value="1"/>
</dbReference>